<comment type="caution">
    <text evidence="3">The sequence shown here is derived from an EMBL/GenBank/DDBJ whole genome shotgun (WGS) entry which is preliminary data.</text>
</comment>
<organism evidence="3 4">
    <name type="scientific">Mycena alexandri</name>
    <dbReference type="NCBI Taxonomy" id="1745969"/>
    <lineage>
        <taxon>Eukaryota</taxon>
        <taxon>Fungi</taxon>
        <taxon>Dikarya</taxon>
        <taxon>Basidiomycota</taxon>
        <taxon>Agaricomycotina</taxon>
        <taxon>Agaricomycetes</taxon>
        <taxon>Agaricomycetidae</taxon>
        <taxon>Agaricales</taxon>
        <taxon>Marasmiineae</taxon>
        <taxon>Mycenaceae</taxon>
        <taxon>Mycena</taxon>
    </lineage>
</organism>
<evidence type="ECO:0000256" key="1">
    <source>
        <dbReference type="SAM" id="Phobius"/>
    </source>
</evidence>
<keyword evidence="1" id="KW-0812">Transmembrane</keyword>
<feature type="transmembrane region" description="Helical" evidence="1">
    <location>
        <begin position="203"/>
        <end position="223"/>
    </location>
</feature>
<accession>A0AAD6WS44</accession>
<dbReference type="AlphaFoldDB" id="A0AAD6WS44"/>
<sequence length="884" mass="95620">MRFSAVFSALAVVATGVSAANFSANSISSAIALTSSNHYGAPIPPWKVGHHPGWYYGNGSPPSGIVCLLDKIICELLELFPFCLQCPKPPPPPPHNPPPHNPPPPPEYSQTFYNLTCASQDASYQTYGLVDTIADCQAMCDSVAGCTFFNTYHDVNGKDGSTQLTCALFEKCLDASSADNCGGQTHLRFRWMEKLLAYRKTTLWLLVVYLPILVVPWVLICVLDVRPLNAPSYNDQRGNKPPSTMLTILIDVLVVRVLNSIGGVLVVPVVGAIIAQAAVVFTQRRSPKQQLNLVQLFALADRGWVSIWTLWKARATGASSSFLWAAALMTMISSLQQPIQSALVSFEAITVMSCVDLPSSGSCNPGFPVIAAYDAEPGAISLLPHNLVVADLASSIVAMSDLDQQPNLWVDNPYSLVDQSVDAFVTQPNRGMFLWYAPDGPHFKDTYFVSALRNGTTTGVLRQHAIRMNSSASCEPIPRTSFPASCGGARPVEASFSNEVMAVRVCVPGEIGTSPWTLSRNRQDISEEMYIDAGFSTGLNSVHNFTTKCTAGSARGYFELGNQFNGFAYGPLIQDWPEPEVIENEFNDYLSTLNDLRPTVEDLPSSKDISSNLVGETVVDPFGTSGFNASAPLITAASALFGNNSFLNILDPQNNLTSAQILTLMCTHGNIPFSLPIHIATSPDFTGYCFNSQIAFNTQNAEEADSAVATVIGLWLFNRFNSPADAEYILGMSMYFANRAVLNKAVMIAQPFDLRPIYTSPGILLFKPSKTLTATIVVSLLIAMQVVGLGILAGYIYSRPTWTSSLDALAIARIGREVPEGGMPPLGPVTEEDLKKMREVDALIGVQDADASTYPKWVGTDVESIKNQVELTLGGRGVVRGRLM</sequence>
<evidence type="ECO:0000313" key="3">
    <source>
        <dbReference type="EMBL" id="KAJ7023257.1"/>
    </source>
</evidence>
<reference evidence="3" key="1">
    <citation type="submission" date="2023-03" db="EMBL/GenBank/DDBJ databases">
        <title>Massive genome expansion in bonnet fungi (Mycena s.s.) driven by repeated elements and novel gene families across ecological guilds.</title>
        <authorList>
            <consortium name="Lawrence Berkeley National Laboratory"/>
            <person name="Harder C.B."/>
            <person name="Miyauchi S."/>
            <person name="Viragh M."/>
            <person name="Kuo A."/>
            <person name="Thoen E."/>
            <person name="Andreopoulos B."/>
            <person name="Lu D."/>
            <person name="Skrede I."/>
            <person name="Drula E."/>
            <person name="Henrissat B."/>
            <person name="Morin E."/>
            <person name="Kohler A."/>
            <person name="Barry K."/>
            <person name="LaButti K."/>
            <person name="Morin E."/>
            <person name="Salamov A."/>
            <person name="Lipzen A."/>
            <person name="Mereny Z."/>
            <person name="Hegedus B."/>
            <person name="Baldrian P."/>
            <person name="Stursova M."/>
            <person name="Weitz H."/>
            <person name="Taylor A."/>
            <person name="Grigoriev I.V."/>
            <person name="Nagy L.G."/>
            <person name="Martin F."/>
            <person name="Kauserud H."/>
        </authorList>
    </citation>
    <scope>NUCLEOTIDE SEQUENCE</scope>
    <source>
        <strain evidence="3">CBHHK200</strain>
    </source>
</reference>
<gene>
    <name evidence="3" type="ORF">C8F04DRAFT_1401806</name>
</gene>
<feature type="signal peptide" evidence="2">
    <location>
        <begin position="1"/>
        <end position="19"/>
    </location>
</feature>
<proteinExistence type="predicted"/>
<keyword evidence="4" id="KW-1185">Reference proteome</keyword>
<feature type="chain" id="PRO_5042223354" evidence="2">
    <location>
        <begin position="20"/>
        <end position="884"/>
    </location>
</feature>
<evidence type="ECO:0000256" key="2">
    <source>
        <dbReference type="SAM" id="SignalP"/>
    </source>
</evidence>
<feature type="transmembrane region" description="Helical" evidence="1">
    <location>
        <begin position="265"/>
        <end position="281"/>
    </location>
</feature>
<keyword evidence="1" id="KW-1133">Transmembrane helix</keyword>
<protein>
    <submittedName>
        <fullName evidence="3">Uncharacterized protein</fullName>
    </submittedName>
</protein>
<dbReference type="EMBL" id="JARJCM010000191">
    <property type="protein sequence ID" value="KAJ7023257.1"/>
    <property type="molecule type" value="Genomic_DNA"/>
</dbReference>
<name>A0AAD6WS44_9AGAR</name>
<feature type="transmembrane region" description="Helical" evidence="1">
    <location>
        <begin position="772"/>
        <end position="797"/>
    </location>
</feature>
<dbReference type="Proteomes" id="UP001218188">
    <property type="component" value="Unassembled WGS sequence"/>
</dbReference>
<keyword evidence="1" id="KW-0472">Membrane</keyword>
<keyword evidence="2" id="KW-0732">Signal</keyword>
<evidence type="ECO:0000313" key="4">
    <source>
        <dbReference type="Proteomes" id="UP001218188"/>
    </source>
</evidence>